<dbReference type="PANTHER" id="PTHR11803">
    <property type="entry name" value="2-IMINOBUTANOATE/2-IMINOPROPANOATE DEAMINASE RIDA"/>
    <property type="match status" value="1"/>
</dbReference>
<gene>
    <name evidence="2" type="ORF">CEJ42_16650</name>
</gene>
<dbReference type="PANTHER" id="PTHR11803:SF58">
    <property type="entry name" value="PROTEIN HMF1-RELATED"/>
    <property type="match status" value="1"/>
</dbReference>
<evidence type="ECO:0000256" key="1">
    <source>
        <dbReference type="ARBA" id="ARBA00010552"/>
    </source>
</evidence>
<evidence type="ECO:0000313" key="3">
    <source>
        <dbReference type="Proteomes" id="UP000197596"/>
    </source>
</evidence>
<accession>A0A246WPF8</accession>
<dbReference type="InterPro" id="IPR035959">
    <property type="entry name" value="RutC-like_sf"/>
</dbReference>
<dbReference type="GO" id="GO:0005829">
    <property type="term" value="C:cytosol"/>
    <property type="evidence" value="ECO:0007669"/>
    <property type="project" value="TreeGrafter"/>
</dbReference>
<sequence>MAGDLQEQEKDVGLTPPGGHYSHFTEAGGLVFVSGQLPIAPGGRKLADASFDEQALQVMDNVERTLRAAGCGLDSLVQVRIYLDDIDNWPRLNTLYANWLGEHKPARAIVPTPPLHYGFKIEIEAVARASS</sequence>
<evidence type="ECO:0000313" key="2">
    <source>
        <dbReference type="EMBL" id="OWY28236.1"/>
    </source>
</evidence>
<dbReference type="SUPFAM" id="SSF55298">
    <property type="entry name" value="YjgF-like"/>
    <property type="match status" value="1"/>
</dbReference>
<dbReference type="Proteomes" id="UP000197596">
    <property type="component" value="Unassembled WGS sequence"/>
</dbReference>
<proteinExistence type="inferred from homology"/>
<dbReference type="CDD" id="cd00448">
    <property type="entry name" value="YjgF_YER057c_UK114_family"/>
    <property type="match status" value="1"/>
</dbReference>
<protein>
    <submittedName>
        <fullName evidence="2">RidA family protein</fullName>
    </submittedName>
</protein>
<dbReference type="GO" id="GO:0019239">
    <property type="term" value="F:deaminase activity"/>
    <property type="evidence" value="ECO:0007669"/>
    <property type="project" value="TreeGrafter"/>
</dbReference>
<reference evidence="2 3" key="1">
    <citation type="submission" date="2017-06" db="EMBL/GenBank/DDBJ databases">
        <title>Herbaspirillum phytohormonus sp. nov., isolated from the root nodule of Robinia pseudoacacia in lead-zinc mine.</title>
        <authorList>
            <person name="Fan M."/>
            <person name="Lin Y."/>
        </authorList>
    </citation>
    <scope>NUCLEOTIDE SEQUENCE [LARGE SCALE GENOMIC DNA]</scope>
    <source>
        <strain evidence="2 3">HZ10</strain>
    </source>
</reference>
<dbReference type="AlphaFoldDB" id="A0A246WPF8"/>
<name>A0A246WPF8_9BURK</name>
<comment type="caution">
    <text evidence="2">The sequence shown here is derived from an EMBL/GenBank/DDBJ whole genome shotgun (WGS) entry which is preliminary data.</text>
</comment>
<dbReference type="EMBL" id="NJGU01000008">
    <property type="protein sequence ID" value="OWY28236.1"/>
    <property type="molecule type" value="Genomic_DNA"/>
</dbReference>
<dbReference type="RefSeq" id="WP_088751860.1">
    <property type="nucleotide sequence ID" value="NZ_NJGU01000008.1"/>
</dbReference>
<organism evidence="2 3">
    <name type="scientific">Herbaspirillum robiniae</name>
    <dbReference type="NCBI Taxonomy" id="2014887"/>
    <lineage>
        <taxon>Bacteria</taxon>
        <taxon>Pseudomonadati</taxon>
        <taxon>Pseudomonadota</taxon>
        <taxon>Betaproteobacteria</taxon>
        <taxon>Burkholderiales</taxon>
        <taxon>Oxalobacteraceae</taxon>
        <taxon>Herbaspirillum</taxon>
    </lineage>
</organism>
<dbReference type="Pfam" id="PF01042">
    <property type="entry name" value="Ribonuc_L-PSP"/>
    <property type="match status" value="1"/>
</dbReference>
<comment type="similarity">
    <text evidence="1">Belongs to the RutC family.</text>
</comment>
<dbReference type="InterPro" id="IPR006175">
    <property type="entry name" value="YjgF/YER057c/UK114"/>
</dbReference>
<dbReference type="Gene3D" id="3.30.1330.40">
    <property type="entry name" value="RutC-like"/>
    <property type="match status" value="1"/>
</dbReference>